<feature type="domain" description="Integrase catalytic" evidence="3">
    <location>
        <begin position="201"/>
        <end position="364"/>
    </location>
</feature>
<keyword evidence="2" id="KW-0175">Coiled coil</keyword>
<comment type="function">
    <text evidence="1">Involved in the transposition of the insertion sequence.</text>
</comment>
<evidence type="ECO:0000256" key="2">
    <source>
        <dbReference type="SAM" id="Coils"/>
    </source>
</evidence>
<dbReference type="Gene3D" id="1.10.10.60">
    <property type="entry name" value="Homeodomain-like"/>
    <property type="match status" value="1"/>
</dbReference>
<dbReference type="InterPro" id="IPR050900">
    <property type="entry name" value="Transposase_IS3/IS150/IS904"/>
</dbReference>
<organism evidence="4 5">
    <name type="scientific">Dictyobacter formicarum</name>
    <dbReference type="NCBI Taxonomy" id="2778368"/>
    <lineage>
        <taxon>Bacteria</taxon>
        <taxon>Bacillati</taxon>
        <taxon>Chloroflexota</taxon>
        <taxon>Ktedonobacteria</taxon>
        <taxon>Ktedonobacterales</taxon>
        <taxon>Dictyobacteraceae</taxon>
        <taxon>Dictyobacter</taxon>
    </lineage>
</organism>
<dbReference type="Pfam" id="PF01527">
    <property type="entry name" value="HTH_Tnp_1"/>
    <property type="match status" value="1"/>
</dbReference>
<dbReference type="Proteomes" id="UP000635565">
    <property type="component" value="Unassembled WGS sequence"/>
</dbReference>
<dbReference type="InterPro" id="IPR012337">
    <property type="entry name" value="RNaseH-like_sf"/>
</dbReference>
<dbReference type="SUPFAM" id="SSF53098">
    <property type="entry name" value="Ribonuclease H-like"/>
    <property type="match status" value="1"/>
</dbReference>
<dbReference type="InterPro" id="IPR048020">
    <property type="entry name" value="Transpos_IS3"/>
</dbReference>
<dbReference type="InterPro" id="IPR025948">
    <property type="entry name" value="HTH-like_dom"/>
</dbReference>
<dbReference type="Pfam" id="PF13276">
    <property type="entry name" value="HTH_21"/>
    <property type="match status" value="1"/>
</dbReference>
<name>A0ABQ3V853_9CHLR</name>
<evidence type="ECO:0000259" key="3">
    <source>
        <dbReference type="PROSITE" id="PS50994"/>
    </source>
</evidence>
<dbReference type="InterPro" id="IPR001584">
    <property type="entry name" value="Integrase_cat-core"/>
</dbReference>
<protein>
    <recommendedName>
        <fullName evidence="3">Integrase catalytic domain-containing protein</fullName>
    </recommendedName>
</protein>
<reference evidence="4 5" key="1">
    <citation type="journal article" date="2021" name="Int. J. Syst. Evol. Microbiol.">
        <title>Reticulibacter mediterranei gen. nov., sp. nov., within the new family Reticulibacteraceae fam. nov., and Ktedonospora formicarum gen. nov., sp. nov., Ktedonobacter robiniae sp. nov., Dictyobacter formicarum sp. nov. and Dictyobacter arantiisoli sp. nov., belonging to the class Ktedonobacteria.</title>
        <authorList>
            <person name="Yabe S."/>
            <person name="Zheng Y."/>
            <person name="Wang C.M."/>
            <person name="Sakai Y."/>
            <person name="Abe K."/>
            <person name="Yokota A."/>
            <person name="Donadio S."/>
            <person name="Cavaletti L."/>
            <person name="Monciardini P."/>
        </authorList>
    </citation>
    <scope>NUCLEOTIDE SEQUENCE [LARGE SCALE GENOMIC DNA]</scope>
    <source>
        <strain evidence="4 5">SOSP1-9</strain>
    </source>
</reference>
<dbReference type="Pfam" id="PF13333">
    <property type="entry name" value="rve_2"/>
    <property type="match status" value="1"/>
</dbReference>
<comment type="caution">
    <text evidence="4">The sequence shown here is derived from an EMBL/GenBank/DDBJ whole genome shotgun (WGS) entry which is preliminary data.</text>
</comment>
<keyword evidence="5" id="KW-1185">Reference proteome</keyword>
<feature type="coiled-coil region" evidence="2">
    <location>
        <begin position="43"/>
        <end position="70"/>
    </location>
</feature>
<accession>A0ABQ3V853</accession>
<dbReference type="SUPFAM" id="SSF46689">
    <property type="entry name" value="Homeodomain-like"/>
    <property type="match status" value="1"/>
</dbReference>
<dbReference type="Pfam" id="PF00665">
    <property type="entry name" value="rve"/>
    <property type="match status" value="1"/>
</dbReference>
<dbReference type="PANTHER" id="PTHR46889">
    <property type="entry name" value="TRANSPOSASE INSF FOR INSERTION SEQUENCE IS3B-RELATED"/>
    <property type="match status" value="1"/>
</dbReference>
<evidence type="ECO:0000313" key="4">
    <source>
        <dbReference type="EMBL" id="GHO82307.1"/>
    </source>
</evidence>
<dbReference type="InterPro" id="IPR009057">
    <property type="entry name" value="Homeodomain-like_sf"/>
</dbReference>
<gene>
    <name evidence="4" type="ORF">KSZ_03130</name>
</gene>
<dbReference type="PANTHER" id="PTHR46889:SF4">
    <property type="entry name" value="TRANSPOSASE INSO FOR INSERTION SEQUENCE ELEMENT IS911B-RELATED"/>
    <property type="match status" value="1"/>
</dbReference>
<evidence type="ECO:0000313" key="5">
    <source>
        <dbReference type="Proteomes" id="UP000635565"/>
    </source>
</evidence>
<dbReference type="EMBL" id="BNJJ01000001">
    <property type="protein sequence ID" value="GHO82307.1"/>
    <property type="molecule type" value="Genomic_DNA"/>
</dbReference>
<dbReference type="InterPro" id="IPR002514">
    <property type="entry name" value="Transposase_8"/>
</dbReference>
<evidence type="ECO:0000256" key="1">
    <source>
        <dbReference type="ARBA" id="ARBA00002286"/>
    </source>
</evidence>
<dbReference type="Gene3D" id="3.30.420.10">
    <property type="entry name" value="Ribonuclease H-like superfamily/Ribonuclease H"/>
    <property type="match status" value="1"/>
</dbReference>
<dbReference type="InterPro" id="IPR036397">
    <property type="entry name" value="RNaseH_sf"/>
</dbReference>
<dbReference type="PROSITE" id="PS50994">
    <property type="entry name" value="INTEGRASE"/>
    <property type="match status" value="1"/>
</dbReference>
<proteinExistence type="predicted"/>
<sequence>METSGKSIAQLARDLGVSDSALHSWRKSIAHHGNQAFPGKGHQTELEEKLRRLERENEILRQERDILKKNGAYLRATAMMKYQCIFEHHQDYPVKRMCAAFSVSESGYYAWLKRETCQRAKANELLLHEIEQIFHEHRSVYGSPRIHVALRDQGMQCGRKRVARLMRLHGISARRRRSRVQTTNSEHSFPIAANLLNRNFTAETPDRVWVSDFTYVGTREGWLYLATVLDVYSRRVVGWSMSHERTEELVLAALQMAVTWRKPAPGLIHHSDRGSQYASLCYQSQLQRHGIVASMSRKGDCYDNALAESFFATLKAECADRQSYTTRIEARQDLFLYIEEFYNRKRLHSALGYVSPLTFEEGGEREKSE</sequence>
<dbReference type="NCBIfam" id="NF033516">
    <property type="entry name" value="transpos_IS3"/>
    <property type="match status" value="1"/>
</dbReference>